<evidence type="ECO:0000313" key="1">
    <source>
        <dbReference type="EMBL" id="KAJ8676145.1"/>
    </source>
</evidence>
<organism evidence="1 2">
    <name type="scientific">Eretmocerus hayati</name>
    <dbReference type="NCBI Taxonomy" id="131215"/>
    <lineage>
        <taxon>Eukaryota</taxon>
        <taxon>Metazoa</taxon>
        <taxon>Ecdysozoa</taxon>
        <taxon>Arthropoda</taxon>
        <taxon>Hexapoda</taxon>
        <taxon>Insecta</taxon>
        <taxon>Pterygota</taxon>
        <taxon>Neoptera</taxon>
        <taxon>Endopterygota</taxon>
        <taxon>Hymenoptera</taxon>
        <taxon>Apocrita</taxon>
        <taxon>Proctotrupomorpha</taxon>
        <taxon>Chalcidoidea</taxon>
        <taxon>Aphelinidae</taxon>
        <taxon>Aphelininae</taxon>
        <taxon>Eretmocerus</taxon>
    </lineage>
</organism>
<keyword evidence="2" id="KW-1185">Reference proteome</keyword>
<protein>
    <submittedName>
        <fullName evidence="1">Uncharacterized protein</fullName>
    </submittedName>
</protein>
<comment type="caution">
    <text evidence="1">The sequence shown here is derived from an EMBL/GenBank/DDBJ whole genome shotgun (WGS) entry which is preliminary data.</text>
</comment>
<evidence type="ECO:0000313" key="2">
    <source>
        <dbReference type="Proteomes" id="UP001239111"/>
    </source>
</evidence>
<proteinExistence type="predicted"/>
<reference evidence="1" key="1">
    <citation type="submission" date="2023-04" db="EMBL/GenBank/DDBJ databases">
        <title>A chromosome-level genome assembly of the parasitoid wasp Eretmocerus hayati.</title>
        <authorList>
            <person name="Zhong Y."/>
            <person name="Liu S."/>
            <person name="Liu Y."/>
        </authorList>
    </citation>
    <scope>NUCLEOTIDE SEQUENCE</scope>
    <source>
        <strain evidence="1">ZJU_SS_LIU_2023</strain>
    </source>
</reference>
<dbReference type="Proteomes" id="UP001239111">
    <property type="component" value="Chromosome 2"/>
</dbReference>
<gene>
    <name evidence="1" type="ORF">QAD02_011931</name>
</gene>
<accession>A0ACC2NY67</accession>
<dbReference type="EMBL" id="CM056742">
    <property type="protein sequence ID" value="KAJ8676145.1"/>
    <property type="molecule type" value="Genomic_DNA"/>
</dbReference>
<name>A0ACC2NY67_9HYME</name>
<sequence length="222" mass="24891">MLYITSTFDPNVFFRVITGAKLEIIDNTIVISIQQGRLLPNGVIENKTEWLSPNVTTRERISLDELSPIDLTRVKIPHTDVMTGLKLTKVRVGTDSAKPQYRIRLTALAHPYNFKEGFVGGLAIEYTADVGRSRVHQDDVISLFGRSPDSVIRDEYVDFIVSDGDDGGRRTLPLIDSREVVSDVLTPLSGAGLYLSRQHTGALVRLELLTYNLKPHFFYNTD</sequence>